<gene>
    <name evidence="3" type="ORF">FBZ82_11157</name>
</gene>
<evidence type="ECO:0000313" key="3">
    <source>
        <dbReference type="EMBL" id="TWA63942.1"/>
    </source>
</evidence>
<protein>
    <submittedName>
        <fullName evidence="3">N-methylhydantoinase B</fullName>
    </submittedName>
</protein>
<dbReference type="InterPro" id="IPR003692">
    <property type="entry name" value="Hydantoinase_B"/>
</dbReference>
<dbReference type="InterPro" id="IPR045079">
    <property type="entry name" value="Oxoprolinase-like"/>
</dbReference>
<sequence>MPDSTMPTHTAPDPIAMEVFSNRLLSIVEEMGHTLIRSSFSTNIKERKDCSVAMFDAAGRLIAQASHVPLHLGSLAGGVRAVLARYPLEAMRPGDAFIGNDAYLAGGTHAPDIGIVTPVFVEGRVRFLAANCGHHSDVGGSVPGSTSHTARSVFEEGIRLPVLRIRRAGEIDTDLLEMIAHNTRDFEERLLDLKVQIATNDRGAALMAELAARIGMAAVERAVDDLLAYTARRLRRRIAETGDNRGSFTTWLDDDGYGGDPVPVRATVTIRGERLTVDFTGSGPEARGSFNMPRNALEASVYYAVKAMLDPELMPNQGMFEAIAITAPEGTITNPRFPAAVGSRANTAQRVAGAVVGAFCRFLPPERRVASGNDVMSTIVFSGPARRGGRRFVYIETVGGGAGAQPDADGTDGTHVHVTNTSNLPAEALEREYPLLVEEYALVPDSGGAGEFRGGMGIARQIRSLDDRVVCHARLDGARRGPEGLARGRPGGLSRVVLDHGRPEEAAAPPKIVNHALAAGRSLRIETPGAGGYGPPERRRPEGIARDLADGRITPAAALSDYGFSDAVPPRGVRS</sequence>
<dbReference type="PANTHER" id="PTHR11365">
    <property type="entry name" value="5-OXOPROLINASE RELATED"/>
    <property type="match status" value="1"/>
</dbReference>
<reference evidence="3 4" key="1">
    <citation type="submission" date="2019-06" db="EMBL/GenBank/DDBJ databases">
        <title>Genomic Encyclopedia of Type Strains, Phase IV (KMG-V): Genome sequencing to study the core and pangenomes of soil and plant-associated prokaryotes.</title>
        <authorList>
            <person name="Whitman W."/>
        </authorList>
    </citation>
    <scope>NUCLEOTIDE SEQUENCE [LARGE SCALE GENOMIC DNA]</scope>
    <source>
        <strain evidence="3 4">BR 11796</strain>
    </source>
</reference>
<comment type="caution">
    <text evidence="3">The sequence shown here is derived from an EMBL/GenBank/DDBJ whole genome shotgun (WGS) entry which is preliminary data.</text>
</comment>
<feature type="domain" description="Hydantoinase B/oxoprolinase" evidence="2">
    <location>
        <begin position="13"/>
        <end position="536"/>
    </location>
</feature>
<dbReference type="PANTHER" id="PTHR11365:SF23">
    <property type="entry name" value="HYPOTHETICAL 5-OXOPROLINASE (EUROFUNG)-RELATED"/>
    <property type="match status" value="1"/>
</dbReference>
<dbReference type="AlphaFoldDB" id="A0A560AUK3"/>
<organism evidence="3 4">
    <name type="scientific">Azospirillum brasilense</name>
    <dbReference type="NCBI Taxonomy" id="192"/>
    <lineage>
        <taxon>Bacteria</taxon>
        <taxon>Pseudomonadati</taxon>
        <taxon>Pseudomonadota</taxon>
        <taxon>Alphaproteobacteria</taxon>
        <taxon>Rhodospirillales</taxon>
        <taxon>Azospirillaceae</taxon>
        <taxon>Azospirillum</taxon>
    </lineage>
</organism>
<dbReference type="EMBL" id="VITF01000011">
    <property type="protein sequence ID" value="TWA63942.1"/>
    <property type="molecule type" value="Genomic_DNA"/>
</dbReference>
<dbReference type="GO" id="GO:0017168">
    <property type="term" value="F:5-oxoprolinase (ATP-hydrolyzing) activity"/>
    <property type="evidence" value="ECO:0007669"/>
    <property type="project" value="TreeGrafter"/>
</dbReference>
<evidence type="ECO:0000256" key="1">
    <source>
        <dbReference type="SAM" id="MobiDB-lite"/>
    </source>
</evidence>
<evidence type="ECO:0000259" key="2">
    <source>
        <dbReference type="Pfam" id="PF02538"/>
    </source>
</evidence>
<feature type="region of interest" description="Disordered" evidence="1">
    <location>
        <begin position="525"/>
        <end position="544"/>
    </location>
</feature>
<dbReference type="Proteomes" id="UP000316083">
    <property type="component" value="Unassembled WGS sequence"/>
</dbReference>
<accession>A0A560AUK3</accession>
<dbReference type="GO" id="GO:0005829">
    <property type="term" value="C:cytosol"/>
    <property type="evidence" value="ECO:0007669"/>
    <property type="project" value="TreeGrafter"/>
</dbReference>
<dbReference type="Pfam" id="PF02538">
    <property type="entry name" value="Hydantoinase_B"/>
    <property type="match status" value="1"/>
</dbReference>
<name>A0A560AUK3_AZOBR</name>
<dbReference type="GO" id="GO:0006749">
    <property type="term" value="P:glutathione metabolic process"/>
    <property type="evidence" value="ECO:0007669"/>
    <property type="project" value="TreeGrafter"/>
</dbReference>
<proteinExistence type="predicted"/>
<evidence type="ECO:0000313" key="4">
    <source>
        <dbReference type="Proteomes" id="UP000316083"/>
    </source>
</evidence>